<dbReference type="OrthoDB" id="3527108at2759"/>
<evidence type="ECO:0000256" key="1">
    <source>
        <dbReference type="SAM" id="MobiDB-lite"/>
    </source>
</evidence>
<feature type="compositionally biased region" description="Acidic residues" evidence="1">
    <location>
        <begin position="223"/>
        <end position="239"/>
    </location>
</feature>
<name>A0A8E2E652_9PEZI</name>
<evidence type="ECO:0000313" key="2">
    <source>
        <dbReference type="EMBL" id="OCK78106.1"/>
    </source>
</evidence>
<dbReference type="Proteomes" id="UP000250266">
    <property type="component" value="Unassembled WGS sequence"/>
</dbReference>
<proteinExistence type="predicted"/>
<sequence length="239" mass="27055">MDVVALAVENYTPGGKEYGSLYMRVVRDLRVVRAEGREKVRVRFYGYMRLALVNRATLGAAGRSGGWGQEDAAAGLDFDVATSLDDLSDEEDERGSAEYTHLRDQHNSIPIDKNNDGRGRNIWQTRQMGGLGEPWYRDPQGFDTALKMMIEAGRLIMYKCFVPVCLTFLGWNCGRDEMDSDLGLAFDDAWTVEHDWEPPPVYGKECLGGEECPQNKEGGQEELKEEEQMEEQEIKEEEP</sequence>
<protein>
    <submittedName>
        <fullName evidence="2">Uncharacterized protein</fullName>
    </submittedName>
</protein>
<keyword evidence="3" id="KW-1185">Reference proteome</keyword>
<dbReference type="EMBL" id="KV745080">
    <property type="protein sequence ID" value="OCK78106.1"/>
    <property type="molecule type" value="Genomic_DNA"/>
</dbReference>
<dbReference type="AlphaFoldDB" id="A0A8E2E652"/>
<organism evidence="2 3">
    <name type="scientific">Lepidopterella palustris CBS 459.81</name>
    <dbReference type="NCBI Taxonomy" id="1314670"/>
    <lineage>
        <taxon>Eukaryota</taxon>
        <taxon>Fungi</taxon>
        <taxon>Dikarya</taxon>
        <taxon>Ascomycota</taxon>
        <taxon>Pezizomycotina</taxon>
        <taxon>Dothideomycetes</taxon>
        <taxon>Pleosporomycetidae</taxon>
        <taxon>Mytilinidiales</taxon>
        <taxon>Argynnaceae</taxon>
        <taxon>Lepidopterella</taxon>
    </lineage>
</organism>
<reference evidence="2 3" key="1">
    <citation type="journal article" date="2016" name="Nat. Commun.">
        <title>Ectomycorrhizal ecology is imprinted in the genome of the dominant symbiotic fungus Cenococcum geophilum.</title>
        <authorList>
            <consortium name="DOE Joint Genome Institute"/>
            <person name="Peter M."/>
            <person name="Kohler A."/>
            <person name="Ohm R.A."/>
            <person name="Kuo A."/>
            <person name="Krutzmann J."/>
            <person name="Morin E."/>
            <person name="Arend M."/>
            <person name="Barry K.W."/>
            <person name="Binder M."/>
            <person name="Choi C."/>
            <person name="Clum A."/>
            <person name="Copeland A."/>
            <person name="Grisel N."/>
            <person name="Haridas S."/>
            <person name="Kipfer T."/>
            <person name="LaButti K."/>
            <person name="Lindquist E."/>
            <person name="Lipzen A."/>
            <person name="Maire R."/>
            <person name="Meier B."/>
            <person name="Mihaltcheva S."/>
            <person name="Molinier V."/>
            <person name="Murat C."/>
            <person name="Poggeler S."/>
            <person name="Quandt C.A."/>
            <person name="Sperisen C."/>
            <person name="Tritt A."/>
            <person name="Tisserant E."/>
            <person name="Crous P.W."/>
            <person name="Henrissat B."/>
            <person name="Nehls U."/>
            <person name="Egli S."/>
            <person name="Spatafora J.W."/>
            <person name="Grigoriev I.V."/>
            <person name="Martin F.M."/>
        </authorList>
    </citation>
    <scope>NUCLEOTIDE SEQUENCE [LARGE SCALE GENOMIC DNA]</scope>
    <source>
        <strain evidence="2 3">CBS 459.81</strain>
    </source>
</reference>
<gene>
    <name evidence="2" type="ORF">K432DRAFT_406736</name>
</gene>
<feature type="region of interest" description="Disordered" evidence="1">
    <location>
        <begin position="207"/>
        <end position="239"/>
    </location>
</feature>
<accession>A0A8E2E652</accession>
<evidence type="ECO:0000313" key="3">
    <source>
        <dbReference type="Proteomes" id="UP000250266"/>
    </source>
</evidence>